<name>A0AAE0EWA2_9CHLO</name>
<gene>
    <name evidence="9" type="ORF">CYMTET_47878</name>
</gene>
<keyword evidence="5" id="KW-0732">Signal</keyword>
<evidence type="ECO:0000256" key="1">
    <source>
        <dbReference type="ARBA" id="ARBA00004196"/>
    </source>
</evidence>
<keyword evidence="6" id="KW-0472">Membrane</keyword>
<accession>A0AAE0EWA2</accession>
<evidence type="ECO:0000256" key="8">
    <source>
        <dbReference type="SAM" id="MobiDB-lite"/>
    </source>
</evidence>
<comment type="subcellular location">
    <subcellularLocation>
        <location evidence="1">Cell envelope</location>
    </subcellularLocation>
    <subcellularLocation>
        <location evidence="2">Cell outer membrane</location>
    </subcellularLocation>
    <subcellularLocation>
        <location evidence="3">Secreted</location>
    </subcellularLocation>
</comment>
<dbReference type="InterPro" id="IPR003368">
    <property type="entry name" value="POMP_repeat"/>
</dbReference>
<feature type="region of interest" description="Disordered" evidence="8">
    <location>
        <begin position="738"/>
        <end position="766"/>
    </location>
</feature>
<dbReference type="PANTHER" id="PTHR11319:SF35">
    <property type="entry name" value="OUTER MEMBRANE PROTEIN PMPC-RELATED"/>
    <property type="match status" value="1"/>
</dbReference>
<proteinExistence type="predicted"/>
<keyword evidence="4" id="KW-0964">Secreted</keyword>
<evidence type="ECO:0000256" key="4">
    <source>
        <dbReference type="ARBA" id="ARBA00022525"/>
    </source>
</evidence>
<dbReference type="SMART" id="SM00710">
    <property type="entry name" value="PbH1"/>
    <property type="match status" value="11"/>
</dbReference>
<feature type="compositionally biased region" description="Basic and acidic residues" evidence="8">
    <location>
        <begin position="752"/>
        <end position="766"/>
    </location>
</feature>
<dbReference type="PANTHER" id="PTHR11319">
    <property type="entry name" value="G PROTEIN-COUPLED RECEPTOR-RELATED"/>
    <property type="match status" value="1"/>
</dbReference>
<comment type="caution">
    <text evidence="9">The sequence shown here is derived from an EMBL/GenBank/DDBJ whole genome shotgun (WGS) entry which is preliminary data.</text>
</comment>
<dbReference type="SUPFAM" id="SSF51126">
    <property type="entry name" value="Pectin lyase-like"/>
    <property type="match status" value="3"/>
</dbReference>
<evidence type="ECO:0000256" key="2">
    <source>
        <dbReference type="ARBA" id="ARBA00004442"/>
    </source>
</evidence>
<keyword evidence="10" id="KW-1185">Reference proteome</keyword>
<dbReference type="GO" id="GO:0005576">
    <property type="term" value="C:extracellular region"/>
    <property type="evidence" value="ECO:0007669"/>
    <property type="project" value="UniProtKB-SubCell"/>
</dbReference>
<keyword evidence="7" id="KW-0998">Cell outer membrane</keyword>
<evidence type="ECO:0000256" key="7">
    <source>
        <dbReference type="ARBA" id="ARBA00023237"/>
    </source>
</evidence>
<dbReference type="EMBL" id="LGRX02033170">
    <property type="protein sequence ID" value="KAK3242437.1"/>
    <property type="molecule type" value="Genomic_DNA"/>
</dbReference>
<evidence type="ECO:0000313" key="9">
    <source>
        <dbReference type="EMBL" id="KAK3242437.1"/>
    </source>
</evidence>
<protein>
    <submittedName>
        <fullName evidence="9">Uncharacterized protein</fullName>
    </submittedName>
</protein>
<organism evidence="9 10">
    <name type="scientific">Cymbomonas tetramitiformis</name>
    <dbReference type="NCBI Taxonomy" id="36881"/>
    <lineage>
        <taxon>Eukaryota</taxon>
        <taxon>Viridiplantae</taxon>
        <taxon>Chlorophyta</taxon>
        <taxon>Pyramimonadophyceae</taxon>
        <taxon>Pyramimonadales</taxon>
        <taxon>Pyramimonadaceae</taxon>
        <taxon>Cymbomonas</taxon>
    </lineage>
</organism>
<dbReference type="AlphaFoldDB" id="A0AAE0EWA2"/>
<dbReference type="Proteomes" id="UP001190700">
    <property type="component" value="Unassembled WGS sequence"/>
</dbReference>
<dbReference type="InterPro" id="IPR011050">
    <property type="entry name" value="Pectin_lyase_fold/virulence"/>
</dbReference>
<dbReference type="Pfam" id="PF02415">
    <property type="entry name" value="Chlam_PMP"/>
    <property type="match status" value="1"/>
</dbReference>
<evidence type="ECO:0000256" key="6">
    <source>
        <dbReference type="ARBA" id="ARBA00023136"/>
    </source>
</evidence>
<sequence>MVAGKQRRGLFSFIRGRDEAVRKKSAVAGYDGGHVSIDECMFQNNSALSNGGAVFIFESNLTLLDNLFASNVALDVVLWAFGWDNIDEPDPMGKGGAVSVYGDRAVSVHGGPIWRDETTWLILIHNTTFRLNRAEGIGGAVHAGGSSSIDIQNSTFDSNSASQKEHNKGFGVVTADQEFTGGGAIYLGGGHLVVSDSTFEKNTASKLGANGGAIRIKDSFRSTQKSKILELIIEDTEITANNATNGNGGGLSATNANLTLKDTTMLANFARQEGGGMYISMALGNSTGCKVEGNKASRGGGFNLNSSSVIIQATNFTENTAQSETGAQRDGGAVRAAEGSTVAMTDCHLSYNTAQDYGGAFFTESNSDGIIMHCTVHNNTAETGAAIYLGLLSDRVNAIGSSTLAFNEAEQHGAAVFTLADLDMDGCDVYHNFAKGEGGALLQRECQVRISQTTMASNRAMRFGGGVRAVGNRSILLIKHSNFVENHAHYYDGGAAYIDDHCDTSISHSLFEANVAKGSGGALGLVQVQLSLNASRLVHNWAKQGGAVAATDSAVIVGESTHILLNQAVIAGGAIVITVIETSMELHLLPGTVIESNTVLKEGGALYMSPQYTEGTAVVKPLRLVADGVSISNNTAEQAFGGGISSSQHGMLDLRRLVGSGNRALRGSGGFIAAWGSNVTLSDANITGNAAGQAGGGIFVSEGSLMTLTDSRVLLNEATQGGGIHVGTGTQAIVGSLQEGNSDSVGEGQGVADDRMMATRREGERR</sequence>
<dbReference type="InterPro" id="IPR006626">
    <property type="entry name" value="PbH1"/>
</dbReference>
<evidence type="ECO:0000256" key="5">
    <source>
        <dbReference type="ARBA" id="ARBA00022729"/>
    </source>
</evidence>
<evidence type="ECO:0000256" key="3">
    <source>
        <dbReference type="ARBA" id="ARBA00004613"/>
    </source>
</evidence>
<reference evidence="9 10" key="1">
    <citation type="journal article" date="2015" name="Genome Biol. Evol.">
        <title>Comparative Genomics of a Bacterivorous Green Alga Reveals Evolutionary Causalities and Consequences of Phago-Mixotrophic Mode of Nutrition.</title>
        <authorList>
            <person name="Burns J.A."/>
            <person name="Paasch A."/>
            <person name="Narechania A."/>
            <person name="Kim E."/>
        </authorList>
    </citation>
    <scope>NUCLEOTIDE SEQUENCE [LARGE SCALE GENOMIC DNA]</scope>
    <source>
        <strain evidence="9 10">PLY_AMNH</strain>
    </source>
</reference>
<evidence type="ECO:0000313" key="10">
    <source>
        <dbReference type="Proteomes" id="UP001190700"/>
    </source>
</evidence>